<organism evidence="1 2">
    <name type="scientific">Edaphosphingomonas fennica</name>
    <dbReference type="NCBI Taxonomy" id="114404"/>
    <lineage>
        <taxon>Bacteria</taxon>
        <taxon>Pseudomonadati</taxon>
        <taxon>Pseudomonadota</taxon>
        <taxon>Alphaproteobacteria</taxon>
        <taxon>Sphingomonadales</taxon>
        <taxon>Rhizorhabdaceae</taxon>
        <taxon>Edaphosphingomonas</taxon>
    </lineage>
</organism>
<proteinExistence type="predicted"/>
<comment type="caution">
    <text evidence="1">The sequence shown here is derived from an EMBL/GenBank/DDBJ whole genome shotgun (WGS) entry which is preliminary data.</text>
</comment>
<dbReference type="RefSeq" id="WP_107395435.1">
    <property type="nucleotide sequence ID" value="NZ_PHHF01000065.1"/>
</dbReference>
<dbReference type="Proteomes" id="UP000241206">
    <property type="component" value="Unassembled WGS sequence"/>
</dbReference>
<dbReference type="Pfam" id="PF12686">
    <property type="entry name" value="DUF3800"/>
    <property type="match status" value="1"/>
</dbReference>
<reference evidence="1 2" key="1">
    <citation type="submission" date="2017-11" db="EMBL/GenBank/DDBJ databases">
        <title>Sphingomonas oleivorans sp. nov., isolated from oil-contaminated soil.</title>
        <authorList>
            <person name="Wang L."/>
            <person name="Chen L."/>
        </authorList>
    </citation>
    <scope>NUCLEOTIDE SEQUENCE [LARGE SCALE GENOMIC DNA]</scope>
    <source>
        <strain evidence="1 2">K101</strain>
    </source>
</reference>
<gene>
    <name evidence="1" type="ORF">CV103_15265</name>
</gene>
<keyword evidence="2" id="KW-1185">Reference proteome</keyword>
<protein>
    <submittedName>
        <fullName evidence="1">DUF3800 domain-containing protein</fullName>
    </submittedName>
</protein>
<evidence type="ECO:0000313" key="1">
    <source>
        <dbReference type="EMBL" id="PTD18271.1"/>
    </source>
</evidence>
<sequence length="282" mass="32434">MDYGYIAYIDEAGDPGLTKVRPIDENGASEWLILSAVVMKAQREANVVDWIDKIRTDIGVTQRRFLHFRDLSPTRKMAVSNAIAGLPLRAFAICSNKKNMRGYENRKADKIPSQQWFYNWCIRLLLERVTAFCESRTMKDYGEHKLVKIEFSRRGGHHYSQTRAYQYYLGFQQEGDKIYLQKRQPVTKMLHTDLMEDHPHYSRAGLQLADAVASAFYQASDFLGLGTWDAAPSKALQPIMAKENGSARDFGVALFPTPAWKAELLAEQKDVFLHYGYDFSRW</sequence>
<dbReference type="InterPro" id="IPR024524">
    <property type="entry name" value="DUF3800"/>
</dbReference>
<dbReference type="AlphaFoldDB" id="A0A2T4HR28"/>
<evidence type="ECO:0000313" key="2">
    <source>
        <dbReference type="Proteomes" id="UP000241206"/>
    </source>
</evidence>
<name>A0A2T4HR28_9SPHN</name>
<dbReference type="EMBL" id="PHHF01000065">
    <property type="protein sequence ID" value="PTD18271.1"/>
    <property type="molecule type" value="Genomic_DNA"/>
</dbReference>
<accession>A0A2T4HR28</accession>